<dbReference type="InterPro" id="IPR051016">
    <property type="entry name" value="Diverse_Substrate_AcTransf"/>
</dbReference>
<dbReference type="AlphaFoldDB" id="A0A6J7J1G4"/>
<evidence type="ECO:0000259" key="3">
    <source>
        <dbReference type="PROSITE" id="PS51186"/>
    </source>
</evidence>
<evidence type="ECO:0000256" key="2">
    <source>
        <dbReference type="ARBA" id="ARBA00023315"/>
    </source>
</evidence>
<dbReference type="InterPro" id="IPR000182">
    <property type="entry name" value="GNAT_dom"/>
</dbReference>
<keyword evidence="1" id="KW-0808">Transferase</keyword>
<dbReference type="CDD" id="cd04301">
    <property type="entry name" value="NAT_SF"/>
    <property type="match status" value="1"/>
</dbReference>
<dbReference type="SUPFAM" id="SSF55729">
    <property type="entry name" value="Acyl-CoA N-acyltransferases (Nat)"/>
    <property type="match status" value="1"/>
</dbReference>
<gene>
    <name evidence="4" type="ORF">UFOPK3774_00361</name>
</gene>
<dbReference type="PROSITE" id="PS51186">
    <property type="entry name" value="GNAT"/>
    <property type="match status" value="1"/>
</dbReference>
<evidence type="ECO:0000313" key="4">
    <source>
        <dbReference type="EMBL" id="CAB4936362.1"/>
    </source>
</evidence>
<proteinExistence type="predicted"/>
<protein>
    <submittedName>
        <fullName evidence="4">Unannotated protein</fullName>
    </submittedName>
</protein>
<dbReference type="EMBL" id="CAFBNG010000045">
    <property type="protein sequence ID" value="CAB4936362.1"/>
    <property type="molecule type" value="Genomic_DNA"/>
</dbReference>
<organism evidence="4">
    <name type="scientific">freshwater metagenome</name>
    <dbReference type="NCBI Taxonomy" id="449393"/>
    <lineage>
        <taxon>unclassified sequences</taxon>
        <taxon>metagenomes</taxon>
        <taxon>ecological metagenomes</taxon>
    </lineage>
</organism>
<name>A0A6J7J1G4_9ZZZZ</name>
<dbReference type="PANTHER" id="PTHR10545">
    <property type="entry name" value="DIAMINE N-ACETYLTRANSFERASE"/>
    <property type="match status" value="1"/>
</dbReference>
<sequence>MQPEFRGQGFGLALLKELARICVERGYPRFQWWVLDWNSPAIEFYSSHGAVAMDEWTVHRITGEALKKLGS</sequence>
<feature type="domain" description="N-acetyltransferase" evidence="3">
    <location>
        <begin position="1"/>
        <end position="70"/>
    </location>
</feature>
<dbReference type="Gene3D" id="3.40.630.30">
    <property type="match status" value="1"/>
</dbReference>
<evidence type="ECO:0000256" key="1">
    <source>
        <dbReference type="ARBA" id="ARBA00022679"/>
    </source>
</evidence>
<dbReference type="Pfam" id="PF00583">
    <property type="entry name" value="Acetyltransf_1"/>
    <property type="match status" value="1"/>
</dbReference>
<dbReference type="PANTHER" id="PTHR10545:SF29">
    <property type="entry name" value="GH14572P-RELATED"/>
    <property type="match status" value="1"/>
</dbReference>
<dbReference type="GO" id="GO:0008080">
    <property type="term" value="F:N-acetyltransferase activity"/>
    <property type="evidence" value="ECO:0007669"/>
    <property type="project" value="UniProtKB-ARBA"/>
</dbReference>
<reference evidence="4" key="1">
    <citation type="submission" date="2020-05" db="EMBL/GenBank/DDBJ databases">
        <authorList>
            <person name="Chiriac C."/>
            <person name="Salcher M."/>
            <person name="Ghai R."/>
            <person name="Kavagutti S V."/>
        </authorList>
    </citation>
    <scope>NUCLEOTIDE SEQUENCE</scope>
</reference>
<accession>A0A6J7J1G4</accession>
<keyword evidence="2" id="KW-0012">Acyltransferase</keyword>
<dbReference type="InterPro" id="IPR016181">
    <property type="entry name" value="Acyl_CoA_acyltransferase"/>
</dbReference>